<evidence type="ECO:0000256" key="9">
    <source>
        <dbReference type="RuleBase" id="RU004453"/>
    </source>
</evidence>
<dbReference type="InterPro" id="IPR001579">
    <property type="entry name" value="Glyco_hydro_18_chit_AS"/>
</dbReference>
<comment type="catalytic activity">
    <reaction evidence="1">
        <text>Random endo-hydrolysis of N-acetyl-beta-D-glucosaminide (1-&gt;4)-beta-linkages in chitin and chitodextrins.</text>
        <dbReference type="EC" id="3.2.1.14"/>
    </reaction>
</comment>
<dbReference type="InterPro" id="IPR017853">
    <property type="entry name" value="GH"/>
</dbReference>
<reference evidence="11 12" key="1">
    <citation type="journal article" date="2023" name="BMC Biotechnol.">
        <title>Vitis rotundifolia cv Carlos genome sequencing.</title>
        <authorList>
            <person name="Huff M."/>
            <person name="Hulse-Kemp A."/>
            <person name="Scheffler B."/>
            <person name="Youngblood R."/>
            <person name="Simpson S."/>
            <person name="Babiker E."/>
            <person name="Staton M."/>
        </authorList>
    </citation>
    <scope>NUCLEOTIDE SEQUENCE [LARGE SCALE GENOMIC DNA]</scope>
    <source>
        <tissue evidence="11">Leaf</tissue>
    </source>
</reference>
<accession>A0AA38YZP7</accession>
<gene>
    <name evidence="11" type="ORF">PVL29_021565</name>
</gene>
<dbReference type="Pfam" id="PF00704">
    <property type="entry name" value="Glyco_hydro_18"/>
    <property type="match status" value="1"/>
</dbReference>
<dbReference type="GO" id="GO:0005576">
    <property type="term" value="C:extracellular region"/>
    <property type="evidence" value="ECO:0007669"/>
    <property type="project" value="TreeGrafter"/>
</dbReference>
<dbReference type="AlphaFoldDB" id="A0AA38YZP7"/>
<evidence type="ECO:0000256" key="7">
    <source>
        <dbReference type="ARBA" id="ARBA00023326"/>
    </source>
</evidence>
<dbReference type="Gene3D" id="3.20.20.80">
    <property type="entry name" value="Glycosidases"/>
    <property type="match status" value="1"/>
</dbReference>
<sequence length="144" mass="16221">MSRPLGDAVLDGIDFDIEKGLNQYWDVLAQDLFTFNQFGTQVYLTAAPQCPLPDSFLNTTLRTGLFDYVWVQFYNNSGCQYTPDNTNILLNSWNWWTSSIINSWIFLGLPASPASEGFIPPYELTSQILPVIKGSPNQGGVMLW</sequence>
<dbReference type="EMBL" id="JARBHA010000016">
    <property type="protein sequence ID" value="KAJ9679671.1"/>
    <property type="molecule type" value="Genomic_DNA"/>
</dbReference>
<dbReference type="PANTHER" id="PTHR45708:SF21">
    <property type="entry name" value="ACIDIC ENDOCHITINASE"/>
    <property type="match status" value="1"/>
</dbReference>
<comment type="similarity">
    <text evidence="9">Belongs to the glycosyl hydrolase 18 family.</text>
</comment>
<proteinExistence type="inferred from homology"/>
<dbReference type="SUPFAM" id="SSF51445">
    <property type="entry name" value="(Trans)glycosidases"/>
    <property type="match status" value="1"/>
</dbReference>
<dbReference type="Proteomes" id="UP001168098">
    <property type="component" value="Unassembled WGS sequence"/>
</dbReference>
<dbReference type="InterPro" id="IPR001223">
    <property type="entry name" value="Glyco_hydro18_cat"/>
</dbReference>
<evidence type="ECO:0000313" key="12">
    <source>
        <dbReference type="Proteomes" id="UP001168098"/>
    </source>
</evidence>
<evidence type="ECO:0000256" key="8">
    <source>
        <dbReference type="RuleBase" id="RU000489"/>
    </source>
</evidence>
<evidence type="ECO:0000256" key="5">
    <source>
        <dbReference type="ARBA" id="ARBA00023277"/>
    </source>
</evidence>
<dbReference type="InterPro" id="IPR050542">
    <property type="entry name" value="Glycosyl_Hydrlase18_Chitinase"/>
</dbReference>
<keyword evidence="4" id="KW-0146">Chitin degradation</keyword>
<evidence type="ECO:0000256" key="4">
    <source>
        <dbReference type="ARBA" id="ARBA00023024"/>
    </source>
</evidence>
<name>A0AA38YZP7_VITRO</name>
<keyword evidence="6 8" id="KW-0326">Glycosidase</keyword>
<keyword evidence="12" id="KW-1185">Reference proteome</keyword>
<comment type="caution">
    <text evidence="11">The sequence shown here is derived from an EMBL/GenBank/DDBJ whole genome shotgun (WGS) entry which is preliminary data.</text>
</comment>
<dbReference type="GO" id="GO:0006032">
    <property type="term" value="P:chitin catabolic process"/>
    <property type="evidence" value="ECO:0007669"/>
    <property type="project" value="UniProtKB-KW"/>
</dbReference>
<evidence type="ECO:0000259" key="10">
    <source>
        <dbReference type="PROSITE" id="PS51910"/>
    </source>
</evidence>
<evidence type="ECO:0000256" key="6">
    <source>
        <dbReference type="ARBA" id="ARBA00023295"/>
    </source>
</evidence>
<protein>
    <recommendedName>
        <fullName evidence="2">chitinase</fullName>
        <ecNumber evidence="2">3.2.1.14</ecNumber>
    </recommendedName>
</protein>
<evidence type="ECO:0000313" key="11">
    <source>
        <dbReference type="EMBL" id="KAJ9679671.1"/>
    </source>
</evidence>
<feature type="domain" description="GH18" evidence="10">
    <location>
        <begin position="1"/>
        <end position="144"/>
    </location>
</feature>
<keyword evidence="3 8" id="KW-0378">Hydrolase</keyword>
<evidence type="ECO:0000256" key="2">
    <source>
        <dbReference type="ARBA" id="ARBA00012729"/>
    </source>
</evidence>
<dbReference type="EC" id="3.2.1.14" evidence="2"/>
<evidence type="ECO:0000256" key="3">
    <source>
        <dbReference type="ARBA" id="ARBA00022801"/>
    </source>
</evidence>
<keyword evidence="7" id="KW-0624">Polysaccharide degradation</keyword>
<organism evidence="11 12">
    <name type="scientific">Vitis rotundifolia</name>
    <name type="common">Muscadine grape</name>
    <dbReference type="NCBI Taxonomy" id="103349"/>
    <lineage>
        <taxon>Eukaryota</taxon>
        <taxon>Viridiplantae</taxon>
        <taxon>Streptophyta</taxon>
        <taxon>Embryophyta</taxon>
        <taxon>Tracheophyta</taxon>
        <taxon>Spermatophyta</taxon>
        <taxon>Magnoliopsida</taxon>
        <taxon>eudicotyledons</taxon>
        <taxon>Gunneridae</taxon>
        <taxon>Pentapetalae</taxon>
        <taxon>rosids</taxon>
        <taxon>Vitales</taxon>
        <taxon>Vitaceae</taxon>
        <taxon>Viteae</taxon>
        <taxon>Vitis</taxon>
    </lineage>
</organism>
<dbReference type="PROSITE" id="PS51910">
    <property type="entry name" value="GH18_2"/>
    <property type="match status" value="1"/>
</dbReference>
<dbReference type="GO" id="GO:0000272">
    <property type="term" value="P:polysaccharide catabolic process"/>
    <property type="evidence" value="ECO:0007669"/>
    <property type="project" value="UniProtKB-KW"/>
</dbReference>
<evidence type="ECO:0000256" key="1">
    <source>
        <dbReference type="ARBA" id="ARBA00000822"/>
    </source>
</evidence>
<dbReference type="PANTHER" id="PTHR45708">
    <property type="entry name" value="ENDOCHITINASE"/>
    <property type="match status" value="1"/>
</dbReference>
<keyword evidence="5" id="KW-0119">Carbohydrate metabolism</keyword>
<dbReference type="PROSITE" id="PS01095">
    <property type="entry name" value="GH18_1"/>
    <property type="match status" value="1"/>
</dbReference>
<dbReference type="GO" id="GO:0008843">
    <property type="term" value="F:endochitinase activity"/>
    <property type="evidence" value="ECO:0007669"/>
    <property type="project" value="UniProtKB-EC"/>
</dbReference>